<evidence type="ECO:0000313" key="1">
    <source>
        <dbReference type="EMBL" id="QRF52126.1"/>
    </source>
</evidence>
<protein>
    <submittedName>
        <fullName evidence="1">DUF1850 domain-containing protein</fullName>
    </submittedName>
</protein>
<dbReference type="InterPro" id="IPR015001">
    <property type="entry name" value="DUF1850"/>
</dbReference>
<evidence type="ECO:0000313" key="2">
    <source>
        <dbReference type="Proteomes" id="UP000596351"/>
    </source>
</evidence>
<sequence length="124" mass="13022">MSLCVALAATVLTIPTTSFSLSWEHSVEKVEWREEWAVTSSGLQLTQANVKGSGAGMEPGEGAVLEDGWWRWKPTLPPVSEIRLAASGETPGGWELCHEGGCLTLGGQAGEDSVISPCTPASVP</sequence>
<dbReference type="RefSeq" id="WP_203013417.1">
    <property type="nucleotide sequence ID" value="NZ_CP032405.1"/>
</dbReference>
<organism evidence="1 2">
    <name type="scientific">Rhizobium rosettiformans</name>
    <dbReference type="NCBI Taxonomy" id="1368430"/>
    <lineage>
        <taxon>Bacteria</taxon>
        <taxon>Pseudomonadati</taxon>
        <taxon>Pseudomonadota</taxon>
        <taxon>Alphaproteobacteria</taxon>
        <taxon>Hyphomicrobiales</taxon>
        <taxon>Rhizobiaceae</taxon>
        <taxon>Rhizobium/Agrobacterium group</taxon>
        <taxon>Rhizobium</taxon>
    </lineage>
</organism>
<gene>
    <name evidence="1" type="ORF">D4A92_12090</name>
</gene>
<proteinExistence type="predicted"/>
<dbReference type="Pfam" id="PF08905">
    <property type="entry name" value="DUF1850"/>
    <property type="match status" value="1"/>
</dbReference>
<dbReference type="EMBL" id="CP032405">
    <property type="protein sequence ID" value="QRF52126.1"/>
    <property type="molecule type" value="Genomic_DNA"/>
</dbReference>
<dbReference type="Proteomes" id="UP000596351">
    <property type="component" value="Chromosome"/>
</dbReference>
<reference evidence="1 2" key="1">
    <citation type="submission" date="2018-09" db="EMBL/GenBank/DDBJ databases">
        <title>Rhizobium sp. MAE2-X.</title>
        <authorList>
            <person name="Lee Y."/>
            <person name="Jeon C.O."/>
        </authorList>
    </citation>
    <scope>NUCLEOTIDE SEQUENCE [LARGE SCALE GENOMIC DNA]</scope>
    <source>
        <strain evidence="1 2">MAE2-X</strain>
    </source>
</reference>
<name>A0ABX7EXJ9_9HYPH</name>
<keyword evidence="2" id="KW-1185">Reference proteome</keyword>
<accession>A0ABX7EXJ9</accession>